<dbReference type="RefSeq" id="WP_246136183.1">
    <property type="nucleotide sequence ID" value="NZ_BAABDN010000002.1"/>
</dbReference>
<evidence type="ECO:0000313" key="11">
    <source>
        <dbReference type="Proteomes" id="UP000321793"/>
    </source>
</evidence>
<evidence type="ECO:0000256" key="4">
    <source>
        <dbReference type="ARBA" id="ARBA00022840"/>
    </source>
</evidence>
<comment type="catalytic activity">
    <reaction evidence="7">
        <text>ATP + H2O + polyamine-[polyamine-binding protein]Side 1 = ADP + phosphate + polyamineSide 2 + [polyamine-binding protein]Side 1.</text>
        <dbReference type="EC" id="7.6.2.11"/>
    </reaction>
</comment>
<dbReference type="SMART" id="SM00382">
    <property type="entry name" value="AAA"/>
    <property type="match status" value="1"/>
</dbReference>
<evidence type="ECO:0000256" key="2">
    <source>
        <dbReference type="ARBA" id="ARBA00022475"/>
    </source>
</evidence>
<comment type="similarity">
    <text evidence="7">Belongs to the ABC transporter superfamily. Spermidine/putrescine importer (TC 3.A.1.11.1) family.</text>
</comment>
<dbReference type="SUPFAM" id="SSF52540">
    <property type="entry name" value="P-loop containing nucleoside triphosphate hydrolases"/>
    <property type="match status" value="1"/>
</dbReference>
<dbReference type="Proteomes" id="UP000321793">
    <property type="component" value="Unassembled WGS sequence"/>
</dbReference>
<dbReference type="NCBIfam" id="TIGR01187">
    <property type="entry name" value="potA"/>
    <property type="match status" value="1"/>
</dbReference>
<accession>A0A512T2K3</accession>
<evidence type="ECO:0000256" key="8">
    <source>
        <dbReference type="SAM" id="MobiDB-lite"/>
    </source>
</evidence>
<keyword evidence="4 7" id="KW-0067">ATP-binding</keyword>
<organism evidence="10 11">
    <name type="scientific">Knoellia locipacati</name>
    <dbReference type="NCBI Taxonomy" id="882824"/>
    <lineage>
        <taxon>Bacteria</taxon>
        <taxon>Bacillati</taxon>
        <taxon>Actinomycetota</taxon>
        <taxon>Actinomycetes</taxon>
        <taxon>Micrococcales</taxon>
        <taxon>Intrasporangiaceae</taxon>
        <taxon>Knoellia</taxon>
    </lineage>
</organism>
<comment type="caution">
    <text evidence="10">The sequence shown here is derived from an EMBL/GenBank/DDBJ whole genome shotgun (WGS) entry which is preliminary data.</text>
</comment>
<evidence type="ECO:0000256" key="6">
    <source>
        <dbReference type="ARBA" id="ARBA00023136"/>
    </source>
</evidence>
<dbReference type="InterPro" id="IPR005893">
    <property type="entry name" value="PotA-like"/>
</dbReference>
<dbReference type="Pfam" id="PF00005">
    <property type="entry name" value="ABC_tran"/>
    <property type="match status" value="1"/>
</dbReference>
<protein>
    <recommendedName>
        <fullName evidence="7">Spermidine/putrescine import ATP-binding protein PotA</fullName>
        <ecNumber evidence="7">7.6.2.11</ecNumber>
    </recommendedName>
</protein>
<dbReference type="EC" id="7.6.2.11" evidence="7"/>
<keyword evidence="1 7" id="KW-0813">Transport</keyword>
<keyword evidence="2 7" id="KW-1003">Cell membrane</keyword>
<dbReference type="PROSITE" id="PS00211">
    <property type="entry name" value="ABC_TRANSPORTER_1"/>
    <property type="match status" value="1"/>
</dbReference>
<evidence type="ECO:0000256" key="7">
    <source>
        <dbReference type="RuleBase" id="RU364083"/>
    </source>
</evidence>
<dbReference type="InterPro" id="IPR017871">
    <property type="entry name" value="ABC_transporter-like_CS"/>
</dbReference>
<dbReference type="GO" id="GO:0043190">
    <property type="term" value="C:ATP-binding cassette (ABC) transporter complex"/>
    <property type="evidence" value="ECO:0007669"/>
    <property type="project" value="InterPro"/>
</dbReference>
<dbReference type="EMBL" id="BKBA01000009">
    <property type="protein sequence ID" value="GEQ14404.1"/>
    <property type="molecule type" value="Genomic_DNA"/>
</dbReference>
<dbReference type="PANTHER" id="PTHR42781">
    <property type="entry name" value="SPERMIDINE/PUTRESCINE IMPORT ATP-BINDING PROTEIN POTA"/>
    <property type="match status" value="1"/>
</dbReference>
<dbReference type="GO" id="GO:0005524">
    <property type="term" value="F:ATP binding"/>
    <property type="evidence" value="ECO:0007669"/>
    <property type="project" value="UniProtKB-KW"/>
</dbReference>
<comment type="function">
    <text evidence="7">Part of the ABC transporter complex PotABCD involved in spermidine/putrescine import. Responsible for energy coupling to the transport system.</text>
</comment>
<name>A0A512T2K3_9MICO</name>
<reference evidence="10 11" key="1">
    <citation type="submission" date="2019-07" db="EMBL/GenBank/DDBJ databases">
        <title>Whole genome shotgun sequence of Knoellia locipacati NBRC 109775.</title>
        <authorList>
            <person name="Hosoyama A."/>
            <person name="Uohara A."/>
            <person name="Ohji S."/>
            <person name="Ichikawa N."/>
        </authorList>
    </citation>
    <scope>NUCLEOTIDE SEQUENCE [LARGE SCALE GENOMIC DNA]</scope>
    <source>
        <strain evidence="10 11">NBRC 109775</strain>
    </source>
</reference>
<proteinExistence type="inferred from homology"/>
<dbReference type="Gene3D" id="2.40.50.100">
    <property type="match status" value="1"/>
</dbReference>
<sequence length="390" mass="42863">MTQQTQQTPPADSTVQSARDSLATATPGRVTLRSLRKVYGDDASATPAVRDVDLDIEPGEFITLLGPSGCGKTTTLRMIAGFETPTAGEIRLDDDLLNKVAPNKRPMAMVFQSYALFPHLSVFDNVAYGLKLKKMPSARVTEEVETALTSMNLGPYRDRAPHQMSGGQQQRVALARALVMRPKVLLFDEPLSNLDAKLRVQMRGEIRRLQRRLGITTVFVTHDQDEAMTMSDRIVVMNVGVIEQVDTPEEIYRHPLSVFVADFIGRANFLDVDVQGIEDGSARVSVLGRQWTVPSHPEVEVDAPVTLLVRPESVRLSPTDGRAVTGSVGRVLSSMFYGESIEYDIETEAGNLVVSVADPHAHETFSPGDYLDVGFEEGRAWLMPVGDEPQ</sequence>
<evidence type="ECO:0000256" key="1">
    <source>
        <dbReference type="ARBA" id="ARBA00022448"/>
    </source>
</evidence>
<gene>
    <name evidence="7 10" type="primary">potA</name>
    <name evidence="10" type="ORF">KLO01_24510</name>
</gene>
<comment type="subunit">
    <text evidence="7">The complex is composed of two ATP-binding proteins (PotA), two transmembrane proteins (PotB and PotC) and a solute-binding protein (PotD).</text>
</comment>
<dbReference type="InterPro" id="IPR027417">
    <property type="entry name" value="P-loop_NTPase"/>
</dbReference>
<evidence type="ECO:0000256" key="3">
    <source>
        <dbReference type="ARBA" id="ARBA00022741"/>
    </source>
</evidence>
<dbReference type="InterPro" id="IPR003593">
    <property type="entry name" value="AAA+_ATPase"/>
</dbReference>
<evidence type="ECO:0000256" key="5">
    <source>
        <dbReference type="ARBA" id="ARBA00022967"/>
    </source>
</evidence>
<keyword evidence="3 7" id="KW-0547">Nucleotide-binding</keyword>
<dbReference type="InterPro" id="IPR003439">
    <property type="entry name" value="ABC_transporter-like_ATP-bd"/>
</dbReference>
<dbReference type="FunFam" id="3.40.50.300:FF:000042">
    <property type="entry name" value="Maltose/maltodextrin ABC transporter, ATP-binding protein"/>
    <property type="match status" value="1"/>
</dbReference>
<keyword evidence="11" id="KW-1185">Reference proteome</keyword>
<feature type="domain" description="ABC transporter" evidence="9">
    <location>
        <begin position="30"/>
        <end position="264"/>
    </location>
</feature>
<dbReference type="Gene3D" id="3.40.50.300">
    <property type="entry name" value="P-loop containing nucleotide triphosphate hydrolases"/>
    <property type="match status" value="1"/>
</dbReference>
<keyword evidence="5 7" id="KW-1278">Translocase</keyword>
<feature type="region of interest" description="Disordered" evidence="8">
    <location>
        <begin position="1"/>
        <end position="23"/>
    </location>
</feature>
<dbReference type="PROSITE" id="PS50893">
    <property type="entry name" value="ABC_TRANSPORTER_2"/>
    <property type="match status" value="1"/>
</dbReference>
<dbReference type="GO" id="GO:0015417">
    <property type="term" value="F:ABC-type polyamine transporter activity"/>
    <property type="evidence" value="ECO:0007669"/>
    <property type="project" value="UniProtKB-EC"/>
</dbReference>
<dbReference type="GO" id="GO:0016887">
    <property type="term" value="F:ATP hydrolysis activity"/>
    <property type="evidence" value="ECO:0007669"/>
    <property type="project" value="InterPro"/>
</dbReference>
<evidence type="ECO:0000313" key="10">
    <source>
        <dbReference type="EMBL" id="GEQ14404.1"/>
    </source>
</evidence>
<dbReference type="AlphaFoldDB" id="A0A512T2K3"/>
<dbReference type="InterPro" id="IPR050093">
    <property type="entry name" value="ABC_SmlMolc_Importer"/>
</dbReference>
<evidence type="ECO:0000259" key="9">
    <source>
        <dbReference type="PROSITE" id="PS50893"/>
    </source>
</evidence>
<dbReference type="SUPFAM" id="SSF50331">
    <property type="entry name" value="MOP-like"/>
    <property type="match status" value="1"/>
</dbReference>
<dbReference type="Pfam" id="PF08402">
    <property type="entry name" value="TOBE_2"/>
    <property type="match status" value="1"/>
</dbReference>
<dbReference type="PANTHER" id="PTHR42781:SF4">
    <property type="entry name" value="SPERMIDINE_PUTRESCINE IMPORT ATP-BINDING PROTEIN POTA"/>
    <property type="match status" value="1"/>
</dbReference>
<dbReference type="InterPro" id="IPR013611">
    <property type="entry name" value="Transp-assoc_OB_typ2"/>
</dbReference>
<keyword evidence="6 7" id="KW-0472">Membrane</keyword>
<dbReference type="InterPro" id="IPR008995">
    <property type="entry name" value="Mo/tungstate-bd_C_term_dom"/>
</dbReference>
<feature type="compositionally biased region" description="Polar residues" evidence="8">
    <location>
        <begin position="1"/>
        <end position="19"/>
    </location>
</feature>